<evidence type="ECO:0000256" key="11">
    <source>
        <dbReference type="ARBA" id="ARBA00044800"/>
    </source>
</evidence>
<accession>A0A0G4FVH5</accession>
<sequence length="224" mass="25075">MAPKKKGGKKGKKGKGEGPAGVPLTSEELNADLENQLLILERELQLKEEACEAVRAEEAQLRAKVEELEKDFEDEKNNTFAVTADMARQYKALQEELIHKINSLETTLTEQKEELDLTNHELKELVREKDEEIKARDVHIQELKKRMDEMAHEFAEMLTKSLEVMKKNMASKILDGTERELKPAFTQKLQDYAYATTAVAAQPSGGGGQISTHLGASGKLRIAT</sequence>
<evidence type="ECO:0000256" key="7">
    <source>
        <dbReference type="ARBA" id="ARBA00023069"/>
    </source>
</evidence>
<comment type="subcellular location">
    <subcellularLocation>
        <location evidence="2">Cytoplasm</location>
        <location evidence="2">Cytoskeleton</location>
        <location evidence="2">Flagellum axoneme</location>
    </subcellularLocation>
</comment>
<dbReference type="PANTHER" id="PTHR28656:SF1">
    <property type="entry name" value="COILED-COIL DOMAIN-CONTAINING PROTEIN 153"/>
    <property type="match status" value="1"/>
</dbReference>
<evidence type="ECO:0000256" key="2">
    <source>
        <dbReference type="ARBA" id="ARBA00004611"/>
    </source>
</evidence>
<dbReference type="OrthoDB" id="10264405at2759"/>
<evidence type="ECO:0000313" key="14">
    <source>
        <dbReference type="EMBL" id="CEM19219.1"/>
    </source>
</evidence>
<keyword evidence="7" id="KW-0969">Cilium</keyword>
<keyword evidence="8" id="KW-0206">Cytoskeleton</keyword>
<dbReference type="EMBL" id="CDMY01000510">
    <property type="protein sequence ID" value="CEM19219.1"/>
    <property type="molecule type" value="Genomic_DNA"/>
</dbReference>
<feature type="region of interest" description="Disordered" evidence="13">
    <location>
        <begin position="1"/>
        <end position="28"/>
    </location>
</feature>
<evidence type="ECO:0000256" key="3">
    <source>
        <dbReference type="ARBA" id="ARBA00011248"/>
    </source>
</evidence>
<dbReference type="Proteomes" id="UP000041254">
    <property type="component" value="Unassembled WGS sequence"/>
</dbReference>
<evidence type="ECO:0000256" key="12">
    <source>
        <dbReference type="SAM" id="Coils"/>
    </source>
</evidence>
<evidence type="ECO:0000256" key="13">
    <source>
        <dbReference type="SAM" id="MobiDB-lite"/>
    </source>
</evidence>
<gene>
    <name evidence="14" type="ORF">Vbra_16316</name>
</gene>
<comment type="function">
    <text evidence="1">Component of the nexin-dynein regulatory complex (N-DRC), a key regulator of ciliary/flagellar motility which maintains the alignment and integrity of the distal axoneme and regulates microtubule sliding in motile axonemes.</text>
</comment>
<dbReference type="OMA" id="HAKYKEQ"/>
<keyword evidence="15" id="KW-1185">Reference proteome</keyword>
<reference evidence="14 15" key="1">
    <citation type="submission" date="2014-11" db="EMBL/GenBank/DDBJ databases">
        <authorList>
            <person name="Zhu J."/>
            <person name="Qi W."/>
            <person name="Song R."/>
        </authorList>
    </citation>
    <scope>NUCLEOTIDE SEQUENCE [LARGE SCALE GENOMIC DNA]</scope>
</reference>
<evidence type="ECO:0000256" key="5">
    <source>
        <dbReference type="ARBA" id="ARBA00022846"/>
    </source>
</evidence>
<dbReference type="InterPro" id="IPR033585">
    <property type="entry name" value="DRC12-like"/>
</dbReference>
<feature type="coiled-coil region" evidence="12">
    <location>
        <begin position="30"/>
        <end position="160"/>
    </location>
</feature>
<organism evidence="14 15">
    <name type="scientific">Vitrella brassicaformis (strain CCMP3155)</name>
    <dbReference type="NCBI Taxonomy" id="1169540"/>
    <lineage>
        <taxon>Eukaryota</taxon>
        <taxon>Sar</taxon>
        <taxon>Alveolata</taxon>
        <taxon>Colpodellida</taxon>
        <taxon>Vitrellaceae</taxon>
        <taxon>Vitrella</taxon>
    </lineage>
</organism>
<dbReference type="PANTHER" id="PTHR28656">
    <property type="entry name" value="COILED-COIL DOMAIN-CONTAINING PROTEIN 153"/>
    <property type="match status" value="1"/>
</dbReference>
<evidence type="ECO:0000256" key="8">
    <source>
        <dbReference type="ARBA" id="ARBA00023212"/>
    </source>
</evidence>
<feature type="compositionally biased region" description="Basic residues" evidence="13">
    <location>
        <begin position="1"/>
        <end position="13"/>
    </location>
</feature>
<keyword evidence="9" id="KW-0966">Cell projection</keyword>
<comment type="subunit">
    <text evidence="3">Component of the nexin-dynein regulatory complex (N-DRC).</text>
</comment>
<protein>
    <recommendedName>
        <fullName evidence="11">Dynein regulatory complex protein 12</fullName>
    </recommendedName>
</protein>
<keyword evidence="5" id="KW-0282">Flagellum</keyword>
<name>A0A0G4FVH5_VITBC</name>
<proteinExistence type="inferred from homology"/>
<keyword evidence="4" id="KW-0963">Cytoplasm</keyword>
<evidence type="ECO:0000256" key="1">
    <source>
        <dbReference type="ARBA" id="ARBA00003029"/>
    </source>
</evidence>
<evidence type="ECO:0000313" key="15">
    <source>
        <dbReference type="Proteomes" id="UP000041254"/>
    </source>
</evidence>
<dbReference type="InParanoid" id="A0A0G4FVH5"/>
<evidence type="ECO:0000256" key="10">
    <source>
        <dbReference type="ARBA" id="ARBA00044754"/>
    </source>
</evidence>
<evidence type="ECO:0000256" key="6">
    <source>
        <dbReference type="ARBA" id="ARBA00023054"/>
    </source>
</evidence>
<comment type="similarity">
    <text evidence="10">Belongs to the DRC12 family.</text>
</comment>
<evidence type="ECO:0000256" key="4">
    <source>
        <dbReference type="ARBA" id="ARBA00022490"/>
    </source>
</evidence>
<dbReference type="VEuPathDB" id="CryptoDB:Vbra_16316"/>
<keyword evidence="6 12" id="KW-0175">Coiled coil</keyword>
<dbReference type="AlphaFoldDB" id="A0A0G4FVH5"/>
<dbReference type="PhylomeDB" id="A0A0G4FVH5"/>
<evidence type="ECO:0000256" key="9">
    <source>
        <dbReference type="ARBA" id="ARBA00023273"/>
    </source>
</evidence>